<comment type="function">
    <text evidence="9">Required for polyglutamylation of axonemal tubulin. Plays a role in anterograde intraflagellar transport (IFT), the process by which cilia precursors are transported from the base of the cilium to the site of their incorporation at the tip.</text>
</comment>
<dbReference type="Proteomes" id="UP000192578">
    <property type="component" value="Unassembled WGS sequence"/>
</dbReference>
<accession>A0A9X6NMH4</accession>
<dbReference type="GO" id="GO:0042073">
    <property type="term" value="P:intraciliary transport"/>
    <property type="evidence" value="ECO:0007669"/>
    <property type="project" value="UniProtKB-UniRule"/>
</dbReference>
<evidence type="ECO:0000256" key="4">
    <source>
        <dbReference type="ARBA" id="ARBA00022794"/>
    </source>
</evidence>
<name>A0A9X6NMH4_HYPEX</name>
<sequence length="654" mass="74471">MIPQRVRDGDVTTFIYESIATGKYTEVIEFLRPKSQTHFNSQAVQSVLGWCYVAQQDYVNAADCYERLTSIQPDNNSYWQHYAQCLSKAGFPSEALKIVNFVAARSDPETIAILKASIRFQEQEPRECKAILEKCSQKNPTVLRNLGCAHFQAKEYPEAAARFSQALAITGFQPSLTYALAVTHFEMRDFRQTAKLLNDIISKALSADPGLAPPFQTATETTRTFKNTPALQDSCLIEAYNLKAAMEFQTMNYEAARAVIGNIPPRHEEEIDMITLHNKAILDAENNPDEGIEILTHIVSQPAYPKETLANLVIMYFREELFDVAADFMAENIELCFTQLPEDIYNLFEAVIIEQTAPEEAYVRFESLIIRYQEQLKKFGNQEKANRRDGSTDKLKLAEAEYDQVLERLLPAVMSQALMYWERKNYLQVEKQLKRMHEYLSDQQLWRTNMGHALFMLENYVEASKFYETVVRTQTTDLLKLSPVLLANLCVSYVMTSRNDEAEAVLRRVEEAEERQSRTLEPVGVAPAKDSNSSHLCLINLVIGTLYCSKGNFQFGLSRILRSFEPSVAQKLDKTTWLYAKRMLLGLIYKLNHHEVTLSATNLTECIDFLEQCEEAGRTIPLRVQIQGGRGGVTSSFVGAEARLLKKLFLKYAK</sequence>
<evidence type="ECO:0000256" key="8">
    <source>
        <dbReference type="PROSITE-ProRule" id="PRU00339"/>
    </source>
</evidence>
<dbReference type="GO" id="GO:0005879">
    <property type="term" value="C:axonemal microtubule"/>
    <property type="evidence" value="ECO:0007669"/>
    <property type="project" value="UniProtKB-UniRule"/>
</dbReference>
<keyword evidence="5 8" id="KW-0802">TPR repeat</keyword>
<dbReference type="Gene3D" id="1.25.40.10">
    <property type="entry name" value="Tetratricopeptide repeat domain"/>
    <property type="match status" value="3"/>
</dbReference>
<dbReference type="InterPro" id="IPR011990">
    <property type="entry name" value="TPR-like_helical_dom_sf"/>
</dbReference>
<dbReference type="SUPFAM" id="SSF48452">
    <property type="entry name" value="TPR-like"/>
    <property type="match status" value="2"/>
</dbReference>
<keyword evidence="7 9" id="KW-0966">Cell projection</keyword>
<evidence type="ECO:0000256" key="1">
    <source>
        <dbReference type="ARBA" id="ARBA00004138"/>
    </source>
</evidence>
<comment type="subcellular location">
    <subcellularLocation>
        <location evidence="1 9">Cell projection</location>
        <location evidence="1 9">Cilium</location>
    </subcellularLocation>
</comment>
<evidence type="ECO:0000256" key="3">
    <source>
        <dbReference type="ARBA" id="ARBA00022737"/>
    </source>
</evidence>
<comment type="similarity">
    <text evidence="2 9">Belongs to the TTC30/dfy-1/fleer family.</text>
</comment>
<dbReference type="AlphaFoldDB" id="A0A9X6NMH4"/>
<comment type="caution">
    <text evidence="10">The sequence shown here is derived from an EMBL/GenBank/DDBJ whole genome shotgun (WGS) entry which is preliminary data.</text>
</comment>
<evidence type="ECO:0000256" key="7">
    <source>
        <dbReference type="ARBA" id="ARBA00023273"/>
    </source>
</evidence>
<evidence type="ECO:0000313" key="11">
    <source>
        <dbReference type="Proteomes" id="UP000192578"/>
    </source>
</evidence>
<dbReference type="InterPro" id="IPR019734">
    <property type="entry name" value="TPR_rpt"/>
</dbReference>
<keyword evidence="4 9" id="KW-0970">Cilium biogenesis/degradation</keyword>
<evidence type="ECO:0000256" key="9">
    <source>
        <dbReference type="RuleBase" id="RU367070"/>
    </source>
</evidence>
<evidence type="ECO:0000256" key="6">
    <source>
        <dbReference type="ARBA" id="ARBA00023069"/>
    </source>
</evidence>
<evidence type="ECO:0000256" key="5">
    <source>
        <dbReference type="ARBA" id="ARBA00022803"/>
    </source>
</evidence>
<keyword evidence="6 9" id="KW-0969">Cilium</keyword>
<feature type="repeat" description="TPR" evidence="8">
    <location>
        <begin position="42"/>
        <end position="75"/>
    </location>
</feature>
<dbReference type="InterPro" id="IPR039941">
    <property type="entry name" value="TT30"/>
</dbReference>
<proteinExistence type="inferred from homology"/>
<protein>
    <recommendedName>
        <fullName evidence="9">Tetratricopeptide repeat protein 30</fullName>
    </recommendedName>
</protein>
<keyword evidence="11" id="KW-1185">Reference proteome</keyword>
<dbReference type="PANTHER" id="PTHR20931">
    <property type="entry name" value="TETRATRICOPEPTIDE REPEAT PROTEIN 30"/>
    <property type="match status" value="1"/>
</dbReference>
<organism evidence="10 11">
    <name type="scientific">Hypsibius exemplaris</name>
    <name type="common">Freshwater tardigrade</name>
    <dbReference type="NCBI Taxonomy" id="2072580"/>
    <lineage>
        <taxon>Eukaryota</taxon>
        <taxon>Metazoa</taxon>
        <taxon>Ecdysozoa</taxon>
        <taxon>Tardigrada</taxon>
        <taxon>Eutardigrada</taxon>
        <taxon>Parachela</taxon>
        <taxon>Hypsibioidea</taxon>
        <taxon>Hypsibiidae</taxon>
        <taxon>Hypsibius</taxon>
    </lineage>
</organism>
<dbReference type="PANTHER" id="PTHR20931:SF0">
    <property type="entry name" value="TETRATRICOPEPTIDE REPEAT PROTEIN 30"/>
    <property type="match status" value="1"/>
</dbReference>
<dbReference type="Pfam" id="PF13174">
    <property type="entry name" value="TPR_6"/>
    <property type="match status" value="1"/>
</dbReference>
<dbReference type="PROSITE" id="PS50005">
    <property type="entry name" value="TPR"/>
    <property type="match status" value="1"/>
</dbReference>
<evidence type="ECO:0000256" key="2">
    <source>
        <dbReference type="ARBA" id="ARBA00009522"/>
    </source>
</evidence>
<evidence type="ECO:0000313" key="10">
    <source>
        <dbReference type="EMBL" id="OWA52269.1"/>
    </source>
</evidence>
<gene>
    <name evidence="10" type="ORF">BV898_16727</name>
</gene>
<dbReference type="OrthoDB" id="10249577at2759"/>
<dbReference type="SMART" id="SM00028">
    <property type="entry name" value="TPR"/>
    <property type="match status" value="3"/>
</dbReference>
<dbReference type="GO" id="GO:0120170">
    <property type="term" value="F:intraciliary transport particle B binding"/>
    <property type="evidence" value="ECO:0007669"/>
    <property type="project" value="TreeGrafter"/>
</dbReference>
<keyword evidence="3" id="KW-0677">Repeat</keyword>
<reference evidence="11" key="1">
    <citation type="submission" date="2017-01" db="EMBL/GenBank/DDBJ databases">
        <title>Comparative genomics of anhydrobiosis in the tardigrade Hypsibius dujardini.</title>
        <authorList>
            <person name="Yoshida Y."/>
            <person name="Koutsovoulos G."/>
            <person name="Laetsch D."/>
            <person name="Stevens L."/>
            <person name="Kumar S."/>
            <person name="Horikawa D."/>
            <person name="Ishino K."/>
            <person name="Komine S."/>
            <person name="Tomita M."/>
            <person name="Blaxter M."/>
            <person name="Arakawa K."/>
        </authorList>
    </citation>
    <scope>NUCLEOTIDE SEQUENCE [LARGE SCALE GENOMIC DNA]</scope>
    <source>
        <strain evidence="11">Z151</strain>
    </source>
</reference>
<dbReference type="EMBL" id="MTYJ01000260">
    <property type="protein sequence ID" value="OWA52269.1"/>
    <property type="molecule type" value="Genomic_DNA"/>
</dbReference>
<dbReference type="GO" id="GO:0030992">
    <property type="term" value="C:intraciliary transport particle B"/>
    <property type="evidence" value="ECO:0007669"/>
    <property type="project" value="TreeGrafter"/>
</dbReference>